<dbReference type="PANTHER" id="PTHR43917">
    <property type="match status" value="1"/>
</dbReference>
<sequence>MEQERPLIVGAATTAAACYLLLKAWKSLATVPVCVERKGRLTVFQWFFSPPSRLVHVTTLLSRVKDAEFHEIDLSKGEQLQWWFLRVNPKHQIPACVLEGGEFMAESRDLARHIFDKYNRDPSMDHWYPKDPVQRKMVDEWMDWSKPLHLCVESQVALRMATTLGMPWRENFGIVTVLVGSGLVDPPGGKDSLLPSRLKEHLDEADKILGKRSIESVADLNLGDLTTLQEVCMVFECFEGTTNEIIPASSTTSSLWKEYPHLANLYEVFRRDVPEFTRVHAPFLAFCERYRKVRGLKETPLTIARGVLTTITSFLPYAVWNVVLSKVYPFGPLSHKRQGVDAKKYN</sequence>
<comment type="caution">
    <text evidence="2">The sequence shown here is derived from an EMBL/GenBank/DDBJ whole genome shotgun (WGS) entry which is preliminary data.</text>
</comment>
<dbReference type="AlphaFoldDB" id="K0S8G9"/>
<reference evidence="2 3" key="1">
    <citation type="journal article" date="2012" name="Genome Biol.">
        <title>Genome and low-iron response of an oceanic diatom adapted to chronic iron limitation.</title>
        <authorList>
            <person name="Lommer M."/>
            <person name="Specht M."/>
            <person name="Roy A.S."/>
            <person name="Kraemer L."/>
            <person name="Andreson R."/>
            <person name="Gutowska M.A."/>
            <person name="Wolf J."/>
            <person name="Bergner S.V."/>
            <person name="Schilhabel M.B."/>
            <person name="Klostermeier U.C."/>
            <person name="Beiko R.G."/>
            <person name="Rosenstiel P."/>
            <person name="Hippler M."/>
            <person name="Laroche J."/>
        </authorList>
    </citation>
    <scope>NUCLEOTIDE SEQUENCE [LARGE SCALE GENOMIC DNA]</scope>
    <source>
        <strain evidence="2 3">CCMP1005</strain>
    </source>
</reference>
<dbReference type="Gene3D" id="3.40.30.10">
    <property type="entry name" value="Glutaredoxin"/>
    <property type="match status" value="1"/>
</dbReference>
<dbReference type="OrthoDB" id="2309723at2759"/>
<protein>
    <recommendedName>
        <fullName evidence="1">GST N-terminal domain-containing protein</fullName>
    </recommendedName>
</protein>
<dbReference type="PROSITE" id="PS50404">
    <property type="entry name" value="GST_NTER"/>
    <property type="match status" value="1"/>
</dbReference>
<proteinExistence type="predicted"/>
<keyword evidence="3" id="KW-1185">Reference proteome</keyword>
<dbReference type="InterPro" id="IPR036249">
    <property type="entry name" value="Thioredoxin-like_sf"/>
</dbReference>
<dbReference type="OMA" id="WWFLRVN"/>
<dbReference type="SUPFAM" id="SSF52833">
    <property type="entry name" value="Thioredoxin-like"/>
    <property type="match status" value="1"/>
</dbReference>
<gene>
    <name evidence="2" type="ORF">THAOC_22827</name>
</gene>
<name>K0S8G9_THAOC</name>
<dbReference type="InterPro" id="IPR051369">
    <property type="entry name" value="GST_Theta"/>
</dbReference>
<dbReference type="PANTHER" id="PTHR43917:SF8">
    <property type="entry name" value="GH16740P-RELATED"/>
    <property type="match status" value="1"/>
</dbReference>
<evidence type="ECO:0000313" key="2">
    <source>
        <dbReference type="EMBL" id="EJK57161.1"/>
    </source>
</evidence>
<dbReference type="eggNOG" id="KOG0867">
    <property type="taxonomic scope" value="Eukaryota"/>
</dbReference>
<evidence type="ECO:0000259" key="1">
    <source>
        <dbReference type="PROSITE" id="PS50404"/>
    </source>
</evidence>
<evidence type="ECO:0000313" key="3">
    <source>
        <dbReference type="Proteomes" id="UP000266841"/>
    </source>
</evidence>
<organism evidence="2 3">
    <name type="scientific">Thalassiosira oceanica</name>
    <name type="common">Marine diatom</name>
    <dbReference type="NCBI Taxonomy" id="159749"/>
    <lineage>
        <taxon>Eukaryota</taxon>
        <taxon>Sar</taxon>
        <taxon>Stramenopiles</taxon>
        <taxon>Ochrophyta</taxon>
        <taxon>Bacillariophyta</taxon>
        <taxon>Coscinodiscophyceae</taxon>
        <taxon>Thalassiosirophycidae</taxon>
        <taxon>Thalassiosirales</taxon>
        <taxon>Thalassiosiraceae</taxon>
        <taxon>Thalassiosira</taxon>
    </lineage>
</organism>
<accession>K0S8G9</accession>
<dbReference type="EMBL" id="AGNL01029271">
    <property type="protein sequence ID" value="EJK57161.1"/>
    <property type="molecule type" value="Genomic_DNA"/>
</dbReference>
<dbReference type="PROSITE" id="PS51257">
    <property type="entry name" value="PROKAR_LIPOPROTEIN"/>
    <property type="match status" value="1"/>
</dbReference>
<dbReference type="Pfam" id="PF13417">
    <property type="entry name" value="GST_N_3"/>
    <property type="match status" value="1"/>
</dbReference>
<feature type="domain" description="GST N-terminal" evidence="1">
    <location>
        <begin position="39"/>
        <end position="122"/>
    </location>
</feature>
<dbReference type="InterPro" id="IPR004045">
    <property type="entry name" value="Glutathione_S-Trfase_N"/>
</dbReference>
<dbReference type="Proteomes" id="UP000266841">
    <property type="component" value="Unassembled WGS sequence"/>
</dbReference>